<dbReference type="GO" id="GO:0003723">
    <property type="term" value="F:RNA binding"/>
    <property type="evidence" value="ECO:0007669"/>
    <property type="project" value="UniProtKB-UniRule"/>
</dbReference>
<evidence type="ECO:0000256" key="2">
    <source>
        <dbReference type="PROSITE-ProRule" id="PRU00176"/>
    </source>
</evidence>
<reference evidence="5 6" key="1">
    <citation type="submission" date="2020-04" db="EMBL/GenBank/DDBJ databases">
        <authorList>
            <person name="Alioto T."/>
            <person name="Alioto T."/>
            <person name="Gomez Garrido J."/>
        </authorList>
    </citation>
    <scope>NUCLEOTIDE SEQUENCE [LARGE SCALE GENOMIC DNA]</scope>
</reference>
<dbReference type="InterPro" id="IPR035979">
    <property type="entry name" value="RBD_domain_sf"/>
</dbReference>
<dbReference type="SMART" id="SM00360">
    <property type="entry name" value="RRM"/>
    <property type="match status" value="4"/>
</dbReference>
<dbReference type="Proteomes" id="UP000494165">
    <property type="component" value="Unassembled WGS sequence"/>
</dbReference>
<evidence type="ECO:0000256" key="3">
    <source>
        <dbReference type="SAM" id="MobiDB-lite"/>
    </source>
</evidence>
<keyword evidence="1 2" id="KW-0694">RNA-binding</keyword>
<keyword evidence="6" id="KW-1185">Reference proteome</keyword>
<feature type="compositionally biased region" description="Basic and acidic residues" evidence="3">
    <location>
        <begin position="1"/>
        <end position="12"/>
    </location>
</feature>
<evidence type="ECO:0000313" key="5">
    <source>
        <dbReference type="EMBL" id="CAB3372855.1"/>
    </source>
</evidence>
<evidence type="ECO:0000259" key="4">
    <source>
        <dbReference type="PROSITE" id="PS50102"/>
    </source>
</evidence>
<evidence type="ECO:0000256" key="1">
    <source>
        <dbReference type="ARBA" id="ARBA00022884"/>
    </source>
</evidence>
<dbReference type="InterPro" id="IPR012677">
    <property type="entry name" value="Nucleotide-bd_a/b_plait_sf"/>
</dbReference>
<sequence>MNDRRRADDIQHVTELSFRNNNNNSKEPSKYDDPPNSRLFIVCDKHITEKEFQDAFSKFGTIEEIWFVKDKSSGEPKGVVYIKFSKTSEAASAMEEMNGSCIPNHPRPLKVMIAASREQGSRREVNEEERLLRLFVMVPKSITQKELEEIFSQFGDIDYVSIVKDHETKVSKGFAYIKYHRASHAAKAFEGCDKSFKPVFAEPKPQKSSGPASEPDRFPLQLGPNANFAEAFNQGDACSTTLNIIASHTLNQDQLWRLFDIVPGMDYLQLIPDPVTGHFKGHAVAVYKYPQAAAFAREKLHGFEYPIGQRLIVKLDAPLKERPSLTGAGPSTVPRHSIVPLNPQAVRPEFTALPDNFVSARAIIQVAATNPGIPAIMARPADKTFDPRFCSVPLPPPQNCAPYGAEVVERLFIVCQPSPPAVPILKDVFSRFGNLIDVYLIGQKTCGYVKYASKESAELAMKTLHGEMICGRRGSKWNTDERTTYAKLYERLATRQTNDSSNSFLCVFCEDY</sequence>
<comment type="caution">
    <text evidence="5">The sequence shown here is derived from an EMBL/GenBank/DDBJ whole genome shotgun (WGS) entry which is preliminary data.</text>
</comment>
<dbReference type="AlphaFoldDB" id="A0A8S1CXR3"/>
<dbReference type="Pfam" id="PF00076">
    <property type="entry name" value="RRM_1"/>
    <property type="match status" value="4"/>
</dbReference>
<dbReference type="OrthoDB" id="78437at2759"/>
<name>A0A8S1CXR3_9INSE</name>
<feature type="domain" description="RRM" evidence="4">
    <location>
        <begin position="37"/>
        <end position="116"/>
    </location>
</feature>
<dbReference type="EMBL" id="CADEPI010000077">
    <property type="protein sequence ID" value="CAB3372855.1"/>
    <property type="molecule type" value="Genomic_DNA"/>
</dbReference>
<proteinExistence type="predicted"/>
<evidence type="ECO:0000313" key="6">
    <source>
        <dbReference type="Proteomes" id="UP000494165"/>
    </source>
</evidence>
<dbReference type="SUPFAM" id="SSF54928">
    <property type="entry name" value="RNA-binding domain, RBD"/>
    <property type="match status" value="2"/>
</dbReference>
<dbReference type="InterPro" id="IPR034203">
    <property type="entry name" value="RBM45_RRM1"/>
</dbReference>
<dbReference type="InterPro" id="IPR000504">
    <property type="entry name" value="RRM_dom"/>
</dbReference>
<dbReference type="InterPro" id="IPR052462">
    <property type="entry name" value="SLIRP/GR-RBP-like"/>
</dbReference>
<dbReference type="Gene3D" id="3.30.70.330">
    <property type="match status" value="4"/>
</dbReference>
<feature type="domain" description="RRM" evidence="4">
    <location>
        <begin position="138"/>
        <end position="203"/>
    </location>
</feature>
<dbReference type="PANTHER" id="PTHR48027">
    <property type="entry name" value="HETEROGENEOUS NUCLEAR RIBONUCLEOPROTEIN 87F-RELATED"/>
    <property type="match status" value="1"/>
</dbReference>
<dbReference type="CDD" id="cd12366">
    <property type="entry name" value="RRM1_RBM45"/>
    <property type="match status" value="1"/>
</dbReference>
<protein>
    <recommendedName>
        <fullName evidence="4">RRM domain-containing protein</fullName>
    </recommendedName>
</protein>
<feature type="region of interest" description="Disordered" evidence="3">
    <location>
        <begin position="1"/>
        <end position="33"/>
    </location>
</feature>
<dbReference type="PROSITE" id="PS50102">
    <property type="entry name" value="RRM"/>
    <property type="match status" value="3"/>
</dbReference>
<feature type="domain" description="RRM" evidence="4">
    <location>
        <begin position="409"/>
        <end position="473"/>
    </location>
</feature>
<gene>
    <name evidence="5" type="ORF">CLODIP_2_CD01902</name>
</gene>
<feature type="compositionally biased region" description="Polar residues" evidence="3">
    <location>
        <begin position="17"/>
        <end position="26"/>
    </location>
</feature>
<organism evidence="5 6">
    <name type="scientific">Cloeon dipterum</name>
    <dbReference type="NCBI Taxonomy" id="197152"/>
    <lineage>
        <taxon>Eukaryota</taxon>
        <taxon>Metazoa</taxon>
        <taxon>Ecdysozoa</taxon>
        <taxon>Arthropoda</taxon>
        <taxon>Hexapoda</taxon>
        <taxon>Insecta</taxon>
        <taxon>Pterygota</taxon>
        <taxon>Palaeoptera</taxon>
        <taxon>Ephemeroptera</taxon>
        <taxon>Pisciforma</taxon>
        <taxon>Baetidae</taxon>
        <taxon>Cloeon</taxon>
    </lineage>
</organism>
<accession>A0A8S1CXR3</accession>